<dbReference type="Gene3D" id="1.10.260.40">
    <property type="entry name" value="lambda repressor-like DNA-binding domains"/>
    <property type="match status" value="1"/>
</dbReference>
<keyword evidence="2 5" id="KW-0238">DNA-binding</keyword>
<dbReference type="Pfam" id="PF00356">
    <property type="entry name" value="LacI"/>
    <property type="match status" value="1"/>
</dbReference>
<dbReference type="PANTHER" id="PTHR30146:SF153">
    <property type="entry name" value="LACTOSE OPERON REPRESSOR"/>
    <property type="match status" value="1"/>
</dbReference>
<dbReference type="CDD" id="cd01392">
    <property type="entry name" value="HTH_LacI"/>
    <property type="match status" value="1"/>
</dbReference>
<dbReference type="SMART" id="SM00354">
    <property type="entry name" value="HTH_LACI"/>
    <property type="match status" value="1"/>
</dbReference>
<comment type="caution">
    <text evidence="5">The sequence shown here is derived from an EMBL/GenBank/DDBJ whole genome shotgun (WGS) entry which is preliminary data.</text>
</comment>
<keyword evidence="6" id="KW-1185">Reference proteome</keyword>
<dbReference type="CDD" id="cd01545">
    <property type="entry name" value="PBP1_SalR"/>
    <property type="match status" value="1"/>
</dbReference>
<dbReference type="PROSITE" id="PS00356">
    <property type="entry name" value="HTH_LACI_1"/>
    <property type="match status" value="1"/>
</dbReference>
<protein>
    <submittedName>
        <fullName evidence="5">LacI family DNA-binding transcriptional regulator</fullName>
    </submittedName>
</protein>
<dbReference type="PRINTS" id="PR00036">
    <property type="entry name" value="HTHLACI"/>
</dbReference>
<gene>
    <name evidence="5" type="ORF">ACFQS8_11830</name>
</gene>
<name>A0ABW2IME3_9PROT</name>
<evidence type="ECO:0000256" key="1">
    <source>
        <dbReference type="ARBA" id="ARBA00023015"/>
    </source>
</evidence>
<dbReference type="Proteomes" id="UP001596492">
    <property type="component" value="Unassembled WGS sequence"/>
</dbReference>
<keyword evidence="3" id="KW-0804">Transcription</keyword>
<evidence type="ECO:0000256" key="2">
    <source>
        <dbReference type="ARBA" id="ARBA00023125"/>
    </source>
</evidence>
<dbReference type="InterPro" id="IPR010982">
    <property type="entry name" value="Lambda_DNA-bd_dom_sf"/>
</dbReference>
<dbReference type="PROSITE" id="PS50932">
    <property type="entry name" value="HTH_LACI_2"/>
    <property type="match status" value="1"/>
</dbReference>
<dbReference type="Gene3D" id="3.40.50.2300">
    <property type="match status" value="2"/>
</dbReference>
<dbReference type="InterPro" id="IPR000843">
    <property type="entry name" value="HTH_LacI"/>
</dbReference>
<sequence length="346" mass="37910">MHKSVPKMKDVAKLAGVSIKTVSRVVNNEPHVTEGLREKVKAAVDELGFVPSPNARGLRSHRGYTIHYIIHNNRSNYVNAIQAGTIQACQDQGYQLVVSMIDDSENLSDDQITEQMNRLPILGTPVGAILVSPLTNNKRIVKALKSMGIAIARIGSHDFDDDELEVKINDREAAKDITKFLLDLGHKRIGFVRGKENQKATVERFQGYQDALNSAGLNVDDSLIQTGNFEFESGLKAGDNLLKRPDPPTAIFASNDDMAAGVLSAAHRLRISVPDQLSVVGFDDSELAEKMWPALTTIRQPLLELGSVATKMLIANAQNGQDVNPRQFLPYELIVRESTGPAPKNV</sequence>
<dbReference type="GO" id="GO:0003677">
    <property type="term" value="F:DNA binding"/>
    <property type="evidence" value="ECO:0007669"/>
    <property type="project" value="UniProtKB-KW"/>
</dbReference>
<evidence type="ECO:0000259" key="4">
    <source>
        <dbReference type="PROSITE" id="PS50932"/>
    </source>
</evidence>
<dbReference type="SUPFAM" id="SSF53822">
    <property type="entry name" value="Periplasmic binding protein-like I"/>
    <property type="match status" value="1"/>
</dbReference>
<feature type="domain" description="HTH lacI-type" evidence="4">
    <location>
        <begin position="6"/>
        <end position="60"/>
    </location>
</feature>
<reference evidence="6" key="1">
    <citation type="journal article" date="2019" name="Int. J. Syst. Evol. Microbiol.">
        <title>The Global Catalogue of Microorganisms (GCM) 10K type strain sequencing project: providing services to taxonomists for standard genome sequencing and annotation.</title>
        <authorList>
            <consortium name="The Broad Institute Genomics Platform"/>
            <consortium name="The Broad Institute Genome Sequencing Center for Infectious Disease"/>
            <person name="Wu L."/>
            <person name="Ma J."/>
        </authorList>
    </citation>
    <scope>NUCLEOTIDE SEQUENCE [LARGE SCALE GENOMIC DNA]</scope>
    <source>
        <strain evidence="6">CCUG 51308</strain>
    </source>
</reference>
<keyword evidence="1" id="KW-0805">Transcription regulation</keyword>
<evidence type="ECO:0000313" key="5">
    <source>
        <dbReference type="EMBL" id="MFC7292311.1"/>
    </source>
</evidence>
<dbReference type="SUPFAM" id="SSF47413">
    <property type="entry name" value="lambda repressor-like DNA-binding domains"/>
    <property type="match status" value="1"/>
</dbReference>
<dbReference type="InterPro" id="IPR028082">
    <property type="entry name" value="Peripla_BP_I"/>
</dbReference>
<dbReference type="PANTHER" id="PTHR30146">
    <property type="entry name" value="LACI-RELATED TRANSCRIPTIONAL REPRESSOR"/>
    <property type="match status" value="1"/>
</dbReference>
<organism evidence="5 6">
    <name type="scientific">Hirschia litorea</name>
    <dbReference type="NCBI Taxonomy" id="1199156"/>
    <lineage>
        <taxon>Bacteria</taxon>
        <taxon>Pseudomonadati</taxon>
        <taxon>Pseudomonadota</taxon>
        <taxon>Alphaproteobacteria</taxon>
        <taxon>Hyphomonadales</taxon>
        <taxon>Hyphomonadaceae</taxon>
        <taxon>Hirschia</taxon>
    </lineage>
</organism>
<accession>A0ABW2IME3</accession>
<dbReference type="RefSeq" id="WP_382167641.1">
    <property type="nucleotide sequence ID" value="NZ_JBHTBR010000005.1"/>
</dbReference>
<dbReference type="EMBL" id="JBHTBR010000005">
    <property type="protein sequence ID" value="MFC7292311.1"/>
    <property type="molecule type" value="Genomic_DNA"/>
</dbReference>
<evidence type="ECO:0000256" key="3">
    <source>
        <dbReference type="ARBA" id="ARBA00023163"/>
    </source>
</evidence>
<proteinExistence type="predicted"/>
<evidence type="ECO:0000313" key="6">
    <source>
        <dbReference type="Proteomes" id="UP001596492"/>
    </source>
</evidence>
<dbReference type="InterPro" id="IPR046335">
    <property type="entry name" value="LacI/GalR-like_sensor"/>
</dbReference>
<dbReference type="Pfam" id="PF13377">
    <property type="entry name" value="Peripla_BP_3"/>
    <property type="match status" value="1"/>
</dbReference>